<name>A0A5B7EUA2_PORTR</name>
<evidence type="ECO:0000313" key="1">
    <source>
        <dbReference type="EMBL" id="MPC37852.1"/>
    </source>
</evidence>
<organism evidence="1 2">
    <name type="scientific">Portunus trituberculatus</name>
    <name type="common">Swimming crab</name>
    <name type="synonym">Neptunus trituberculatus</name>
    <dbReference type="NCBI Taxonomy" id="210409"/>
    <lineage>
        <taxon>Eukaryota</taxon>
        <taxon>Metazoa</taxon>
        <taxon>Ecdysozoa</taxon>
        <taxon>Arthropoda</taxon>
        <taxon>Crustacea</taxon>
        <taxon>Multicrustacea</taxon>
        <taxon>Malacostraca</taxon>
        <taxon>Eumalacostraca</taxon>
        <taxon>Eucarida</taxon>
        <taxon>Decapoda</taxon>
        <taxon>Pleocyemata</taxon>
        <taxon>Brachyura</taxon>
        <taxon>Eubrachyura</taxon>
        <taxon>Portunoidea</taxon>
        <taxon>Portunidae</taxon>
        <taxon>Portuninae</taxon>
        <taxon>Portunus</taxon>
    </lineage>
</organism>
<dbReference type="EMBL" id="VSRR010003905">
    <property type="protein sequence ID" value="MPC37852.1"/>
    <property type="molecule type" value="Genomic_DNA"/>
</dbReference>
<dbReference type="AlphaFoldDB" id="A0A5B7EUA2"/>
<gene>
    <name evidence="1" type="ORF">E2C01_031347</name>
</gene>
<comment type="caution">
    <text evidence="1">The sequence shown here is derived from an EMBL/GenBank/DDBJ whole genome shotgun (WGS) entry which is preliminary data.</text>
</comment>
<keyword evidence="2" id="KW-1185">Reference proteome</keyword>
<reference evidence="1 2" key="1">
    <citation type="submission" date="2019-05" db="EMBL/GenBank/DDBJ databases">
        <title>Another draft genome of Portunus trituberculatus and its Hox gene families provides insights of decapod evolution.</title>
        <authorList>
            <person name="Jeong J.-H."/>
            <person name="Song I."/>
            <person name="Kim S."/>
            <person name="Choi T."/>
            <person name="Kim D."/>
            <person name="Ryu S."/>
            <person name="Kim W."/>
        </authorList>
    </citation>
    <scope>NUCLEOTIDE SEQUENCE [LARGE SCALE GENOMIC DNA]</scope>
    <source>
        <tissue evidence="1">Muscle</tissue>
    </source>
</reference>
<sequence length="135" mass="14222">MTRGKVANTHRGNAGSSTGPVLALPLLIARPTVLQDMCKCIDSVAESQLCGTCKFPMEEDCTSISASAKSCTEGERQRGALRLPRLFQASTEQVLLGQESGGSQLSWEGAVGLTHIELPSSVAVLPRETGSHQPS</sequence>
<evidence type="ECO:0000313" key="2">
    <source>
        <dbReference type="Proteomes" id="UP000324222"/>
    </source>
</evidence>
<accession>A0A5B7EUA2</accession>
<dbReference type="Proteomes" id="UP000324222">
    <property type="component" value="Unassembled WGS sequence"/>
</dbReference>
<protein>
    <submittedName>
        <fullName evidence="1">Uncharacterized protein</fullName>
    </submittedName>
</protein>
<proteinExistence type="predicted"/>